<dbReference type="CDD" id="cd00009">
    <property type="entry name" value="AAA"/>
    <property type="match status" value="1"/>
</dbReference>
<dbReference type="Gene3D" id="1.10.10.60">
    <property type="entry name" value="Homeodomain-like"/>
    <property type="match status" value="1"/>
</dbReference>
<dbReference type="InterPro" id="IPR027417">
    <property type="entry name" value="P-loop_NTPase"/>
</dbReference>
<dbReference type="SMART" id="SM00382">
    <property type="entry name" value="AAA"/>
    <property type="match status" value="1"/>
</dbReference>
<dbReference type="InterPro" id="IPR029016">
    <property type="entry name" value="GAF-like_dom_sf"/>
</dbReference>
<dbReference type="PRINTS" id="PR01590">
    <property type="entry name" value="HTHFIS"/>
</dbReference>
<sequence length="515" mass="57925">MASEPWLNRAAALLGMQQEAALVAAFCATLQTLLPAQRAMLFLPSVDGRSLCAETQSGEPCGEARRWEFEVDDFRQPLSHVLQNGKPMLLDSQTLVYWQEQPEFSELSQLNGQQALLIYPMADVEHVLAVLCLWVDGQQAAAILCDNDWQDYSKVFLGQWQMMTQMHISTVRQSELSDSLLQMCHQQREAQNCEGLSRTLVGETDAMLKLRRELSRGAPLQLAVMIQGETGTGKEVVARAIHDLSPRAGKPFVAINCAAIPENLLESELFGYVKGAFSGADKDKKGLIAQAHEGTLFLDEIGDMPLNLQSKLLRVLESYQYRPVGGQEEVTADFRLVTATHVDLKAQIQQGGFRRDLFYRLCQYPLSLPPLRERRDDLPQLVQHFIQLFNREQQRQVPGIRHGAFKVLYGHDFPGNVRELKNLIEYACALTPDHEEISQDNLPPLDGVSLDSGELDTQHEFDRIFDLKAAVSQFERAVIRSRLKAFNGDRNKAAMSLGLPKRTLSHKCQKLEITE</sequence>
<dbReference type="Pfam" id="PF25601">
    <property type="entry name" value="AAA_lid_14"/>
    <property type="match status" value="1"/>
</dbReference>
<dbReference type="InterPro" id="IPR025662">
    <property type="entry name" value="Sigma_54_int_dom_ATP-bd_1"/>
</dbReference>
<dbReference type="Pfam" id="PF00158">
    <property type="entry name" value="Sigma54_activat"/>
    <property type="match status" value="1"/>
</dbReference>
<dbReference type="InterPro" id="IPR058031">
    <property type="entry name" value="AAA_lid_NorR"/>
</dbReference>
<dbReference type="InterPro" id="IPR009057">
    <property type="entry name" value="Homeodomain-like_sf"/>
</dbReference>
<evidence type="ECO:0000256" key="3">
    <source>
        <dbReference type="ARBA" id="ARBA00023015"/>
    </source>
</evidence>
<organism evidence="8 9">
    <name type="scientific">Shewanella khirikhana</name>
    <dbReference type="NCBI Taxonomy" id="1965282"/>
    <lineage>
        <taxon>Bacteria</taxon>
        <taxon>Pseudomonadati</taxon>
        <taxon>Pseudomonadota</taxon>
        <taxon>Gammaproteobacteria</taxon>
        <taxon>Alteromonadales</taxon>
        <taxon>Shewanellaceae</taxon>
        <taxon>Shewanella</taxon>
    </lineage>
</organism>
<dbReference type="Gene3D" id="1.10.8.60">
    <property type="match status" value="1"/>
</dbReference>
<dbReference type="PANTHER" id="PTHR32071:SF117">
    <property type="entry name" value="PTS-DEPENDENT DIHYDROXYACETONE KINASE OPERON REGULATORY PROTEIN-RELATED"/>
    <property type="match status" value="1"/>
</dbReference>
<dbReference type="PROSITE" id="PS00688">
    <property type="entry name" value="SIGMA54_INTERACT_3"/>
    <property type="match status" value="1"/>
</dbReference>
<dbReference type="InterPro" id="IPR025943">
    <property type="entry name" value="Sigma_54_int_dom_ATP-bd_2"/>
</dbReference>
<dbReference type="SUPFAM" id="SSF55781">
    <property type="entry name" value="GAF domain-like"/>
    <property type="match status" value="1"/>
</dbReference>
<dbReference type="Pfam" id="PF01590">
    <property type="entry name" value="GAF"/>
    <property type="match status" value="1"/>
</dbReference>
<dbReference type="InterPro" id="IPR002078">
    <property type="entry name" value="Sigma_54_int"/>
</dbReference>
<dbReference type="SUPFAM" id="SSF46689">
    <property type="entry name" value="Homeodomain-like"/>
    <property type="match status" value="1"/>
</dbReference>
<dbReference type="PROSITE" id="PS00676">
    <property type="entry name" value="SIGMA54_INTERACT_2"/>
    <property type="match status" value="1"/>
</dbReference>
<proteinExistence type="predicted"/>
<accession>A0ABM7DPC0</accession>
<evidence type="ECO:0000256" key="5">
    <source>
        <dbReference type="ARBA" id="ARBA00023159"/>
    </source>
</evidence>
<evidence type="ECO:0000313" key="9">
    <source>
        <dbReference type="Proteomes" id="UP000278437"/>
    </source>
</evidence>
<keyword evidence="4" id="KW-0238">DNA-binding</keyword>
<dbReference type="Gene3D" id="3.30.450.40">
    <property type="match status" value="1"/>
</dbReference>
<evidence type="ECO:0000256" key="2">
    <source>
        <dbReference type="ARBA" id="ARBA00022840"/>
    </source>
</evidence>
<dbReference type="InterPro" id="IPR025944">
    <property type="entry name" value="Sigma_54_int_dom_CS"/>
</dbReference>
<name>A0ABM7DPC0_9GAMM</name>
<dbReference type="EMBL" id="CP020373">
    <property type="protein sequence ID" value="AZQ11515.1"/>
    <property type="molecule type" value="Genomic_DNA"/>
</dbReference>
<keyword evidence="1" id="KW-0547">Nucleotide-binding</keyword>
<evidence type="ECO:0000256" key="4">
    <source>
        <dbReference type="ARBA" id="ARBA00023125"/>
    </source>
</evidence>
<dbReference type="InterPro" id="IPR003018">
    <property type="entry name" value="GAF"/>
</dbReference>
<evidence type="ECO:0000313" key="8">
    <source>
        <dbReference type="EMBL" id="AZQ11515.1"/>
    </source>
</evidence>
<evidence type="ECO:0000256" key="6">
    <source>
        <dbReference type="ARBA" id="ARBA00023163"/>
    </source>
</evidence>
<feature type="domain" description="Sigma-54 factor interaction" evidence="7">
    <location>
        <begin position="200"/>
        <end position="429"/>
    </location>
</feature>
<gene>
    <name evidence="8" type="primary">ntrC_3</name>
    <name evidence="8" type="ORF">STH12_02437</name>
</gene>
<keyword evidence="6" id="KW-0804">Transcription</keyword>
<keyword evidence="2" id="KW-0067">ATP-binding</keyword>
<reference evidence="9" key="1">
    <citation type="submission" date="2017-03" db="EMBL/GenBank/DDBJ databases">
        <title>Full genome sequence of a non-lethal Shewanella isolate that potentiates virulence of Vibio parahaemolyticus causing acute hepatopancreatic necrosis disease (AHPND) in shrimp.</title>
        <authorList>
            <person name="Prachumwat A."/>
            <person name="Sritunyalucksana K."/>
        </authorList>
    </citation>
    <scope>NUCLEOTIDE SEQUENCE [LARGE SCALE GENOMIC DNA]</scope>
    <source>
        <strain evidence="9">TH2012</strain>
    </source>
</reference>
<dbReference type="SUPFAM" id="SSF52540">
    <property type="entry name" value="P-loop containing nucleoside triphosphate hydrolases"/>
    <property type="match status" value="1"/>
</dbReference>
<protein>
    <submittedName>
        <fullName evidence="8">Nitrogen assimilation regulatory protein</fullName>
    </submittedName>
</protein>
<dbReference type="PROSITE" id="PS50045">
    <property type="entry name" value="SIGMA54_INTERACT_4"/>
    <property type="match status" value="1"/>
</dbReference>
<dbReference type="PANTHER" id="PTHR32071">
    <property type="entry name" value="TRANSCRIPTIONAL REGULATORY PROTEIN"/>
    <property type="match status" value="1"/>
</dbReference>
<dbReference type="RefSeq" id="WP_126167784.1">
    <property type="nucleotide sequence ID" value="NZ_CP020373.1"/>
</dbReference>
<dbReference type="InterPro" id="IPR002197">
    <property type="entry name" value="HTH_Fis"/>
</dbReference>
<keyword evidence="9" id="KW-1185">Reference proteome</keyword>
<evidence type="ECO:0000259" key="7">
    <source>
        <dbReference type="PROSITE" id="PS50045"/>
    </source>
</evidence>
<dbReference type="Proteomes" id="UP000278437">
    <property type="component" value="Chromosome"/>
</dbReference>
<evidence type="ECO:0000256" key="1">
    <source>
        <dbReference type="ARBA" id="ARBA00022741"/>
    </source>
</evidence>
<dbReference type="Gene3D" id="3.40.50.300">
    <property type="entry name" value="P-loop containing nucleotide triphosphate hydrolases"/>
    <property type="match status" value="1"/>
</dbReference>
<dbReference type="InterPro" id="IPR003593">
    <property type="entry name" value="AAA+_ATPase"/>
</dbReference>
<keyword evidence="5" id="KW-0010">Activator</keyword>
<dbReference type="PROSITE" id="PS00675">
    <property type="entry name" value="SIGMA54_INTERACT_1"/>
    <property type="match status" value="1"/>
</dbReference>
<keyword evidence="3" id="KW-0805">Transcription regulation</keyword>